<protein>
    <submittedName>
        <fullName evidence="1">Uncharacterized protein</fullName>
    </submittedName>
</protein>
<dbReference type="AlphaFoldDB" id="A0A5B7E475"/>
<name>A0A5B7E475_PORTR</name>
<evidence type="ECO:0000313" key="2">
    <source>
        <dbReference type="Proteomes" id="UP000324222"/>
    </source>
</evidence>
<keyword evidence="2" id="KW-1185">Reference proteome</keyword>
<comment type="caution">
    <text evidence="1">The sequence shown here is derived from an EMBL/GenBank/DDBJ whole genome shotgun (WGS) entry which is preliminary data.</text>
</comment>
<reference evidence="1 2" key="1">
    <citation type="submission" date="2019-05" db="EMBL/GenBank/DDBJ databases">
        <title>Another draft genome of Portunus trituberculatus and its Hox gene families provides insights of decapod evolution.</title>
        <authorList>
            <person name="Jeong J.-H."/>
            <person name="Song I."/>
            <person name="Kim S."/>
            <person name="Choi T."/>
            <person name="Kim D."/>
            <person name="Ryu S."/>
            <person name="Kim W."/>
        </authorList>
    </citation>
    <scope>NUCLEOTIDE SEQUENCE [LARGE SCALE GENOMIC DNA]</scope>
    <source>
        <tissue evidence="1">Muscle</tissue>
    </source>
</reference>
<evidence type="ECO:0000313" key="1">
    <source>
        <dbReference type="EMBL" id="MPC28147.1"/>
    </source>
</evidence>
<dbReference type="EMBL" id="VSRR010001864">
    <property type="protein sequence ID" value="MPC28147.1"/>
    <property type="molecule type" value="Genomic_DNA"/>
</dbReference>
<proteinExistence type="predicted"/>
<accession>A0A5B7E475</accession>
<dbReference type="Proteomes" id="UP000324222">
    <property type="component" value="Unassembled WGS sequence"/>
</dbReference>
<gene>
    <name evidence="1" type="ORF">E2C01_021342</name>
</gene>
<organism evidence="1 2">
    <name type="scientific">Portunus trituberculatus</name>
    <name type="common">Swimming crab</name>
    <name type="synonym">Neptunus trituberculatus</name>
    <dbReference type="NCBI Taxonomy" id="210409"/>
    <lineage>
        <taxon>Eukaryota</taxon>
        <taxon>Metazoa</taxon>
        <taxon>Ecdysozoa</taxon>
        <taxon>Arthropoda</taxon>
        <taxon>Crustacea</taxon>
        <taxon>Multicrustacea</taxon>
        <taxon>Malacostraca</taxon>
        <taxon>Eumalacostraca</taxon>
        <taxon>Eucarida</taxon>
        <taxon>Decapoda</taxon>
        <taxon>Pleocyemata</taxon>
        <taxon>Brachyura</taxon>
        <taxon>Eubrachyura</taxon>
        <taxon>Portunoidea</taxon>
        <taxon>Portunidae</taxon>
        <taxon>Portuninae</taxon>
        <taxon>Portunus</taxon>
    </lineage>
</organism>
<sequence>MRNLTLLATQCLSGLCDEEVALCCWCELTSSGQSSWIRGQLELSEGPDRERQPVTESQRHLAIAGLQTQPDRSSLLFALKPNRCLYQLRLNSDKSNKIQITSVKVSWSCVPFSFEARRSSLHTSDSQASKQPRWIEIPESPSVPGEERVVGGADVDGGVARVVCVEGGHQCLDEVIVVDGFVHLDDRWRGTCYEEGFISTSHAGSRNAPLPSFLFPPLRQLLHVVDDRRLVFHNQMGDEGTAVGCREDQVHQQPHANEYLECINVILEV</sequence>